<evidence type="ECO:0000256" key="4">
    <source>
        <dbReference type="PROSITE-ProRule" id="PRU00236"/>
    </source>
</evidence>
<proteinExistence type="predicted"/>
<feature type="binding site" evidence="4">
    <location>
        <position position="142"/>
    </location>
    <ligand>
        <name>Zn(2+)</name>
        <dbReference type="ChEBI" id="CHEBI:29105"/>
    </ligand>
</feature>
<dbReference type="PANTHER" id="PTHR11085:SF4">
    <property type="entry name" value="NAD-DEPENDENT PROTEIN DEACYLASE"/>
    <property type="match status" value="1"/>
</dbReference>
<evidence type="ECO:0000256" key="3">
    <source>
        <dbReference type="ARBA" id="ARBA00023027"/>
    </source>
</evidence>
<dbReference type="SUPFAM" id="SSF52467">
    <property type="entry name" value="DHS-like NAD/FAD-binding domain"/>
    <property type="match status" value="1"/>
</dbReference>
<feature type="binding site" evidence="4">
    <location>
        <position position="126"/>
    </location>
    <ligand>
        <name>Zn(2+)</name>
        <dbReference type="ChEBI" id="CHEBI:29105"/>
    </ligand>
</feature>
<accession>A0A1C0YE26</accession>
<dbReference type="EC" id="2.3.1.286" evidence="1"/>
<dbReference type="PROSITE" id="PS50305">
    <property type="entry name" value="SIRTUIN"/>
    <property type="match status" value="1"/>
</dbReference>
<keyword evidence="4" id="KW-0862">Zinc</keyword>
<feature type="binding site" evidence="4">
    <location>
        <position position="144"/>
    </location>
    <ligand>
        <name>Zn(2+)</name>
        <dbReference type="ChEBI" id="CHEBI:29105"/>
    </ligand>
</feature>
<dbReference type="GO" id="GO:0017136">
    <property type="term" value="F:histone deacetylase activity, NAD-dependent"/>
    <property type="evidence" value="ECO:0007669"/>
    <property type="project" value="TreeGrafter"/>
</dbReference>
<dbReference type="OrthoDB" id="9800582at2"/>
<dbReference type="AlphaFoldDB" id="A0A1C0YE26"/>
<dbReference type="RefSeq" id="WP_066544920.1">
    <property type="nucleotide sequence ID" value="NZ_MASJ01000014.1"/>
</dbReference>
<evidence type="ECO:0000256" key="2">
    <source>
        <dbReference type="ARBA" id="ARBA00022679"/>
    </source>
</evidence>
<evidence type="ECO:0000313" key="7">
    <source>
        <dbReference type="Proteomes" id="UP000093199"/>
    </source>
</evidence>
<feature type="binding site" evidence="4">
    <location>
        <position position="123"/>
    </location>
    <ligand>
        <name>Zn(2+)</name>
        <dbReference type="ChEBI" id="CHEBI:29105"/>
    </ligand>
</feature>
<comment type="caution">
    <text evidence="6">The sequence shown here is derived from an EMBL/GenBank/DDBJ whole genome shotgun (WGS) entry which is preliminary data.</text>
</comment>
<dbReference type="STRING" id="33978.A6M13_13215"/>
<dbReference type="GO" id="GO:0046872">
    <property type="term" value="F:metal ion binding"/>
    <property type="evidence" value="ECO:0007669"/>
    <property type="project" value="UniProtKB-KW"/>
</dbReference>
<keyword evidence="4" id="KW-0479">Metal-binding</keyword>
<dbReference type="GO" id="GO:0070403">
    <property type="term" value="F:NAD+ binding"/>
    <property type="evidence" value="ECO:0007669"/>
    <property type="project" value="InterPro"/>
</dbReference>
<dbReference type="InterPro" id="IPR050134">
    <property type="entry name" value="NAD-dep_sirtuin_deacylases"/>
</dbReference>
<keyword evidence="7" id="KW-1185">Reference proteome</keyword>
<dbReference type="InterPro" id="IPR026591">
    <property type="entry name" value="Sirtuin_cat_small_dom_sf"/>
</dbReference>
<dbReference type="Gene3D" id="3.40.50.1220">
    <property type="entry name" value="TPP-binding domain"/>
    <property type="match status" value="1"/>
</dbReference>
<name>A0A1C0YE26_9BACL</name>
<protein>
    <recommendedName>
        <fullName evidence="1">protein acetyllysine N-acetyltransferase</fullName>
        <ecNumber evidence="1">2.3.1.286</ecNumber>
    </recommendedName>
</protein>
<dbReference type="Gene3D" id="3.30.1600.10">
    <property type="entry name" value="SIR2/SIRT2 'Small Domain"/>
    <property type="match status" value="1"/>
</dbReference>
<reference evidence="6 7" key="1">
    <citation type="submission" date="2016-07" db="EMBL/GenBank/DDBJ databases">
        <title>Caryophanon tenue genome sequencing.</title>
        <authorList>
            <person name="Verma A."/>
            <person name="Pal Y."/>
            <person name="Krishnamurthi S."/>
        </authorList>
    </citation>
    <scope>NUCLEOTIDE SEQUENCE [LARGE SCALE GENOMIC DNA]</scope>
    <source>
        <strain evidence="6 7">DSM 14152</strain>
    </source>
</reference>
<evidence type="ECO:0000259" key="5">
    <source>
        <dbReference type="PROSITE" id="PS50305"/>
    </source>
</evidence>
<dbReference type="InterPro" id="IPR026590">
    <property type="entry name" value="Ssirtuin_cat_dom"/>
</dbReference>
<dbReference type="InterPro" id="IPR003000">
    <property type="entry name" value="Sirtuin"/>
</dbReference>
<gene>
    <name evidence="6" type="ORF">A6M13_13215</name>
</gene>
<sequence>MKNVIDWIQQATSIVVLTGAGMSTESGIPDFRSKEGRWQQVNPLTVATVEALKSNYALFQSFYRARIQALVDVTPHNGYYILAKWQQQKRVTHIATQNVDRLHQKAGATHVSELHGNIETTRCQSCGKQYDDATRFLNEARCTCGGALRPNVVLFGEYLPEEAWEKTIQAIRHADIVFVIGTSLSVYPVNQLPSMTTGKLIYINLEPASNDQQFDATFYGKAGEILAQLDELLL</sequence>
<evidence type="ECO:0000256" key="1">
    <source>
        <dbReference type="ARBA" id="ARBA00012928"/>
    </source>
</evidence>
<organism evidence="6 7">
    <name type="scientific">Caryophanon tenue</name>
    <dbReference type="NCBI Taxonomy" id="33978"/>
    <lineage>
        <taxon>Bacteria</taxon>
        <taxon>Bacillati</taxon>
        <taxon>Bacillota</taxon>
        <taxon>Bacilli</taxon>
        <taxon>Bacillales</taxon>
        <taxon>Caryophanaceae</taxon>
        <taxon>Caryophanon</taxon>
    </lineage>
</organism>
<dbReference type="InterPro" id="IPR029035">
    <property type="entry name" value="DHS-like_NAD/FAD-binding_dom"/>
</dbReference>
<dbReference type="NCBIfam" id="NF001753">
    <property type="entry name" value="PRK00481.1-3"/>
    <property type="match status" value="1"/>
</dbReference>
<keyword evidence="2" id="KW-0808">Transferase</keyword>
<keyword evidence="3" id="KW-0520">NAD</keyword>
<dbReference type="CDD" id="cd01407">
    <property type="entry name" value="SIR2-fam"/>
    <property type="match status" value="1"/>
</dbReference>
<dbReference type="Pfam" id="PF02146">
    <property type="entry name" value="SIR2"/>
    <property type="match status" value="1"/>
</dbReference>
<dbReference type="Proteomes" id="UP000093199">
    <property type="component" value="Unassembled WGS sequence"/>
</dbReference>
<dbReference type="PANTHER" id="PTHR11085">
    <property type="entry name" value="NAD-DEPENDENT PROTEIN DEACYLASE SIRTUIN-5, MITOCHONDRIAL-RELATED"/>
    <property type="match status" value="1"/>
</dbReference>
<feature type="active site" description="Proton acceptor" evidence="4">
    <location>
        <position position="115"/>
    </location>
</feature>
<evidence type="ECO:0000313" key="6">
    <source>
        <dbReference type="EMBL" id="OCS85394.1"/>
    </source>
</evidence>
<feature type="domain" description="Deacetylase sirtuin-type" evidence="5">
    <location>
        <begin position="1"/>
        <end position="234"/>
    </location>
</feature>
<dbReference type="EMBL" id="MASJ01000014">
    <property type="protein sequence ID" value="OCS85394.1"/>
    <property type="molecule type" value="Genomic_DNA"/>
</dbReference>